<evidence type="ECO:0000259" key="14">
    <source>
        <dbReference type="PROSITE" id="PS50262"/>
    </source>
</evidence>
<evidence type="ECO:0000313" key="15">
    <source>
        <dbReference type="Ensembl" id="ENSEBUP00000027934.1"/>
    </source>
</evidence>
<feature type="transmembrane region" description="Helical" evidence="13">
    <location>
        <begin position="252"/>
        <end position="273"/>
    </location>
</feature>
<proteinExistence type="inferred from homology"/>
<keyword evidence="16" id="KW-1185">Reference proteome</keyword>
<keyword evidence="8" id="KW-1015">Disulfide bond</keyword>
<keyword evidence="9 12" id="KW-0675">Receptor</keyword>
<evidence type="ECO:0000256" key="1">
    <source>
        <dbReference type="ARBA" id="ARBA00004651"/>
    </source>
</evidence>
<dbReference type="PRINTS" id="PR00237">
    <property type="entry name" value="GPCRRHODOPSN"/>
</dbReference>
<feature type="transmembrane region" description="Helical" evidence="13">
    <location>
        <begin position="51"/>
        <end position="71"/>
    </location>
</feature>
<evidence type="ECO:0000256" key="4">
    <source>
        <dbReference type="ARBA" id="ARBA00022692"/>
    </source>
</evidence>
<evidence type="ECO:0000256" key="7">
    <source>
        <dbReference type="ARBA" id="ARBA00023136"/>
    </source>
</evidence>
<dbReference type="PROSITE" id="PS00237">
    <property type="entry name" value="G_PROTEIN_RECEP_F1_1"/>
    <property type="match status" value="1"/>
</dbReference>
<evidence type="ECO:0000313" key="16">
    <source>
        <dbReference type="Proteomes" id="UP000694388"/>
    </source>
</evidence>
<name>A0A8C4RCG0_EPTBU</name>
<dbReference type="Gene3D" id="1.20.1070.10">
    <property type="entry name" value="Rhodopsin 7-helix transmembrane proteins"/>
    <property type="match status" value="1"/>
</dbReference>
<dbReference type="SUPFAM" id="SSF81321">
    <property type="entry name" value="Family A G protein-coupled receptor-like"/>
    <property type="match status" value="1"/>
</dbReference>
<evidence type="ECO:0000256" key="12">
    <source>
        <dbReference type="RuleBase" id="RU000688"/>
    </source>
</evidence>
<feature type="transmembrane region" description="Helical" evidence="13">
    <location>
        <begin position="83"/>
        <end position="102"/>
    </location>
</feature>
<evidence type="ECO:0000256" key="5">
    <source>
        <dbReference type="ARBA" id="ARBA00022989"/>
    </source>
</evidence>
<keyword evidence="4 12" id="KW-0812">Transmembrane</keyword>
<reference evidence="15" key="2">
    <citation type="submission" date="2025-09" db="UniProtKB">
        <authorList>
            <consortium name="Ensembl"/>
        </authorList>
    </citation>
    <scope>IDENTIFICATION</scope>
</reference>
<evidence type="ECO:0000256" key="8">
    <source>
        <dbReference type="ARBA" id="ARBA00023157"/>
    </source>
</evidence>
<feature type="transmembrane region" description="Helical" evidence="13">
    <location>
        <begin position="162"/>
        <end position="185"/>
    </location>
</feature>
<dbReference type="PRINTS" id="PR01157">
    <property type="entry name" value="P2YPURNOCPTR"/>
</dbReference>
<evidence type="ECO:0000256" key="11">
    <source>
        <dbReference type="ARBA" id="ARBA00023224"/>
    </source>
</evidence>
<dbReference type="InterPro" id="IPR000276">
    <property type="entry name" value="GPCR_Rhodpsn"/>
</dbReference>
<dbReference type="GO" id="GO:0004930">
    <property type="term" value="F:G protein-coupled receptor activity"/>
    <property type="evidence" value="ECO:0007669"/>
    <property type="project" value="UniProtKB-KW"/>
</dbReference>
<dbReference type="InterPro" id="IPR017452">
    <property type="entry name" value="GPCR_Rhodpsn_7TM"/>
</dbReference>
<dbReference type="Proteomes" id="UP000694388">
    <property type="component" value="Unplaced"/>
</dbReference>
<keyword evidence="3" id="KW-1003">Cell membrane</keyword>
<dbReference type="FunFam" id="1.20.1070.10:FF:000065">
    <property type="entry name" value="G-protein coupled receptor 4"/>
    <property type="match status" value="1"/>
</dbReference>
<dbReference type="Pfam" id="PF00001">
    <property type="entry name" value="7tm_1"/>
    <property type="match status" value="1"/>
</dbReference>
<evidence type="ECO:0000256" key="13">
    <source>
        <dbReference type="SAM" id="Phobius"/>
    </source>
</evidence>
<comment type="similarity">
    <text evidence="2 12">Belongs to the G-protein coupled receptor 1 family.</text>
</comment>
<dbReference type="OMA" id="DILCYER"/>
<dbReference type="PANTHER" id="PTHR24234">
    <property type="entry name" value="LYSOPHOSPHATIDIC ACID RECEPTOR 5/SPHINGOSYLPHOSPHORYLCHOLINE RECEPTOR"/>
    <property type="match status" value="1"/>
</dbReference>
<evidence type="ECO:0000256" key="10">
    <source>
        <dbReference type="ARBA" id="ARBA00023180"/>
    </source>
</evidence>
<comment type="subcellular location">
    <subcellularLocation>
        <location evidence="1">Cell membrane</location>
        <topology evidence="1">Multi-pass membrane protein</topology>
    </subcellularLocation>
</comment>
<feature type="domain" description="G-protein coupled receptors family 1 profile" evidence="14">
    <location>
        <begin position="62"/>
        <end position="313"/>
    </location>
</feature>
<protein>
    <submittedName>
        <fullName evidence="15">G protein-coupled receptor 132b</fullName>
    </submittedName>
</protein>
<keyword evidence="11 12" id="KW-0807">Transducer</keyword>
<evidence type="ECO:0000256" key="9">
    <source>
        <dbReference type="ARBA" id="ARBA00023170"/>
    </source>
</evidence>
<organism evidence="15 16">
    <name type="scientific">Eptatretus burgeri</name>
    <name type="common">Inshore hagfish</name>
    <dbReference type="NCBI Taxonomy" id="7764"/>
    <lineage>
        <taxon>Eukaryota</taxon>
        <taxon>Metazoa</taxon>
        <taxon>Chordata</taxon>
        <taxon>Craniata</taxon>
        <taxon>Vertebrata</taxon>
        <taxon>Cyclostomata</taxon>
        <taxon>Myxini</taxon>
        <taxon>Myxiniformes</taxon>
        <taxon>Myxinidae</taxon>
        <taxon>Eptatretinae</taxon>
        <taxon>Eptatretus</taxon>
    </lineage>
</organism>
<dbReference type="Ensembl" id="ENSEBUT00000028510.1">
    <property type="protein sequence ID" value="ENSEBUP00000027934.1"/>
    <property type="gene ID" value="ENSEBUG00000017069.1"/>
</dbReference>
<feature type="transmembrane region" description="Helical" evidence="13">
    <location>
        <begin position="205"/>
        <end position="231"/>
    </location>
</feature>
<evidence type="ECO:0000256" key="3">
    <source>
        <dbReference type="ARBA" id="ARBA00022475"/>
    </source>
</evidence>
<evidence type="ECO:0000256" key="2">
    <source>
        <dbReference type="ARBA" id="ARBA00010663"/>
    </source>
</evidence>
<dbReference type="GeneTree" id="ENSGT01150000286937"/>
<sequence length="355" mass="39980">MAIYVYRHKRSKWSKAPNGLKLQMVKGRIIMNNTTSCDTTWEPGYVIVPTVYSVVAVIGLVGNVLGLVTILPQLRQSNVLSIYLFNLCLSDLLFIVTLPVWIDYTANNDDWSFDGPTCKLAAFLFYTNMYTGICFLCCISVDRFLVVRFPVRSRALRTTKCAAAVCVAVWVSVFLGHIPFLLYAASLIDRDNDILCYERFPLPLWAAHDNLCKICVFLLPLAIITYCYVSIIKVVRTCRSINGIERTRITRLVTTMITIFIACFMPYHVVMLLRTVVNEHGTLDCAFEKAIYPAYKVTVAIASVNSALDPLLNVFSAGTSREDFRQGLIKCSTRSSLMKECYPHCLHNQIAMAAL</sequence>
<dbReference type="PROSITE" id="PS50262">
    <property type="entry name" value="G_PROTEIN_RECEP_F1_2"/>
    <property type="match status" value="1"/>
</dbReference>
<accession>A0A8C4RCG0</accession>
<reference evidence="15" key="1">
    <citation type="submission" date="2025-08" db="UniProtKB">
        <authorList>
            <consortium name="Ensembl"/>
        </authorList>
    </citation>
    <scope>IDENTIFICATION</scope>
</reference>
<keyword evidence="7 13" id="KW-0472">Membrane</keyword>
<dbReference type="GO" id="GO:0005886">
    <property type="term" value="C:plasma membrane"/>
    <property type="evidence" value="ECO:0007669"/>
    <property type="project" value="UniProtKB-SubCell"/>
</dbReference>
<keyword evidence="6 12" id="KW-0297">G-protein coupled receptor</keyword>
<keyword evidence="10" id="KW-0325">Glycoprotein</keyword>
<feature type="transmembrane region" description="Helical" evidence="13">
    <location>
        <begin position="122"/>
        <end position="141"/>
    </location>
</feature>
<evidence type="ECO:0000256" key="6">
    <source>
        <dbReference type="ARBA" id="ARBA00023040"/>
    </source>
</evidence>
<keyword evidence="5 13" id="KW-1133">Transmembrane helix</keyword>
<dbReference type="AlphaFoldDB" id="A0A8C4RCG0"/>